<evidence type="ECO:0000313" key="5">
    <source>
        <dbReference type="Proteomes" id="UP000085678"/>
    </source>
</evidence>
<dbReference type="InterPro" id="IPR012617">
    <property type="entry name" value="AATF_C"/>
</dbReference>
<feature type="compositionally biased region" description="Basic and acidic residues" evidence="2">
    <location>
        <begin position="115"/>
        <end position="126"/>
    </location>
</feature>
<evidence type="ECO:0000256" key="2">
    <source>
        <dbReference type="SAM" id="MobiDB-lite"/>
    </source>
</evidence>
<feature type="compositionally biased region" description="Acidic residues" evidence="2">
    <location>
        <begin position="297"/>
        <end position="313"/>
    </location>
</feature>
<reference evidence="6" key="1">
    <citation type="submission" date="2025-08" db="UniProtKB">
        <authorList>
            <consortium name="RefSeq"/>
        </authorList>
    </citation>
    <scope>IDENTIFICATION</scope>
    <source>
        <tissue evidence="6">Gonads</tissue>
    </source>
</reference>
<feature type="region of interest" description="Disordered" evidence="2">
    <location>
        <begin position="1"/>
        <end position="28"/>
    </location>
</feature>
<comment type="similarity">
    <text evidence="1">Belongs to the AATF family.</text>
</comment>
<dbReference type="InterPro" id="IPR039223">
    <property type="entry name" value="AATF/Bfr2"/>
</dbReference>
<dbReference type="InParanoid" id="A0A1S3JWN2"/>
<dbReference type="InterPro" id="IPR025160">
    <property type="entry name" value="AATF"/>
</dbReference>
<accession>A0A1S3JWN2</accession>
<dbReference type="AlphaFoldDB" id="A0A1S3JWN2"/>
<dbReference type="GO" id="GO:0006357">
    <property type="term" value="P:regulation of transcription by RNA polymerase II"/>
    <property type="evidence" value="ECO:0007669"/>
    <property type="project" value="TreeGrafter"/>
</dbReference>
<dbReference type="FunCoup" id="A0A1S3JWN2">
    <property type="interactions" value="2310"/>
</dbReference>
<organism evidence="5 6">
    <name type="scientific">Lingula anatina</name>
    <name type="common">Brachiopod</name>
    <name type="synonym">Lingula unguis</name>
    <dbReference type="NCBI Taxonomy" id="7574"/>
    <lineage>
        <taxon>Eukaryota</taxon>
        <taxon>Metazoa</taxon>
        <taxon>Spiralia</taxon>
        <taxon>Lophotrochozoa</taxon>
        <taxon>Brachiopoda</taxon>
        <taxon>Linguliformea</taxon>
        <taxon>Lingulata</taxon>
        <taxon>Lingulida</taxon>
        <taxon>Linguloidea</taxon>
        <taxon>Lingulidae</taxon>
        <taxon>Lingula</taxon>
    </lineage>
</organism>
<keyword evidence="5" id="KW-1185">Reference proteome</keyword>
<dbReference type="Proteomes" id="UP000085678">
    <property type="component" value="Unplaced"/>
</dbReference>
<feature type="region of interest" description="Disordered" evidence="2">
    <location>
        <begin position="288"/>
        <end position="326"/>
    </location>
</feature>
<dbReference type="Pfam" id="PF13339">
    <property type="entry name" value="AATF-Che1"/>
    <property type="match status" value="1"/>
</dbReference>
<evidence type="ECO:0000313" key="6">
    <source>
        <dbReference type="RefSeq" id="XP_013414471.1"/>
    </source>
</evidence>
<dbReference type="Pfam" id="PF08164">
    <property type="entry name" value="TRAUB"/>
    <property type="match status" value="1"/>
</dbReference>
<feature type="domain" description="Apoptosis-antagonizing transcription factor C-terminal" evidence="3">
    <location>
        <begin position="445"/>
        <end position="527"/>
    </location>
</feature>
<evidence type="ECO:0000256" key="1">
    <source>
        <dbReference type="ARBA" id="ARBA00008966"/>
    </source>
</evidence>
<dbReference type="PANTHER" id="PTHR15565:SF0">
    <property type="entry name" value="PROTEIN AATF"/>
    <property type="match status" value="1"/>
</dbReference>
<dbReference type="RefSeq" id="XP_013414471.1">
    <property type="nucleotide sequence ID" value="XM_013559017.2"/>
</dbReference>
<dbReference type="KEGG" id="lak:106176562"/>
<dbReference type="STRING" id="7574.A0A1S3JWN2"/>
<evidence type="ECO:0000259" key="4">
    <source>
        <dbReference type="Pfam" id="PF13339"/>
    </source>
</evidence>
<dbReference type="GeneID" id="106176562"/>
<feature type="domain" description="AATF leucine zipper-containing" evidence="4">
    <location>
        <begin position="200"/>
        <end position="361"/>
    </location>
</feature>
<name>A0A1S3JWN2_LINAN</name>
<dbReference type="OrthoDB" id="5783963at2759"/>
<feature type="compositionally biased region" description="Acidic residues" evidence="2">
    <location>
        <begin position="83"/>
        <end position="114"/>
    </location>
</feature>
<proteinExistence type="inferred from homology"/>
<dbReference type="PANTHER" id="PTHR15565">
    <property type="entry name" value="AATF PROTEIN APOPTOSIS ANTAGONIZING TRANSCRIPTION FACTOR"/>
    <property type="match status" value="1"/>
</dbReference>
<feature type="region of interest" description="Disordered" evidence="2">
    <location>
        <begin position="66"/>
        <end position="193"/>
    </location>
</feature>
<feature type="compositionally biased region" description="Acidic residues" evidence="2">
    <location>
        <begin position="139"/>
        <end position="168"/>
    </location>
</feature>
<gene>
    <name evidence="6" type="primary">LOC106176562</name>
</gene>
<dbReference type="GO" id="GO:0005730">
    <property type="term" value="C:nucleolus"/>
    <property type="evidence" value="ECO:0007669"/>
    <property type="project" value="TreeGrafter"/>
</dbReference>
<evidence type="ECO:0000259" key="3">
    <source>
        <dbReference type="Pfam" id="PF08164"/>
    </source>
</evidence>
<sequence length="542" mass="61971">MASLAEQIAQLANPAPSFKDPEDDIDDDTSAKVVNSYVPSDLCETNETSLLRKKVTPLLSDTDVRYAGRSVSRKNLLGASTESDNEEEFLSEEEGSLESSDEDREDSDLEDIDLETFKNKLTDKTAGKRQINGNTEHSDDYEDGSDAMSDDDDDDDDVEGEETEEDELLKDQSANQQEDDIEEEKGDVQSLFKSDVAEEKEKGLATRAQLTMWDSLLEGRIKLQKALILANQLPQPNTWPAFSKEENYLEATTEVESVLSQLENALAELQTLLLQQNPEVKHLVDNGQQKLPNSAQDSEDEEITSESEFEDDEKNAKKTSKSPDLSHKRKITVDEFPEFLAKRHKAFHLYRNNTIQKWNDKTKLAAGKVSSKSFSAFDQSTLKQIEQVLSDRERLLRRTQLKRSSYRVLGKEKEDEDRTEAHEQLPNRDHLKDYDEEIFDDDDFYHQLLRELIERKTSDLTDPVAITRQWLEIQKLRSKSKKKVDTKASKGRKIRYNILNKLVNFMAPQDTTTWTDESKDDLYSSLFGKRFQGVADNQANKS</sequence>
<protein>
    <submittedName>
        <fullName evidence="6">Protein AATF</fullName>
    </submittedName>
</protein>